<keyword evidence="8" id="KW-0119">Carbohydrate metabolism</keyword>
<dbReference type="NCBIfam" id="NF007956">
    <property type="entry name" value="PRK10675.1"/>
    <property type="match status" value="1"/>
</dbReference>
<evidence type="ECO:0000256" key="8">
    <source>
        <dbReference type="RuleBase" id="RU366046"/>
    </source>
</evidence>
<dbReference type="PANTHER" id="PTHR43725">
    <property type="entry name" value="UDP-GLUCOSE 4-EPIMERASE"/>
    <property type="match status" value="1"/>
</dbReference>
<accession>A0A1Q8EA06</accession>
<dbReference type="NCBIfam" id="TIGR01179">
    <property type="entry name" value="galE"/>
    <property type="match status" value="1"/>
</dbReference>
<dbReference type="AlphaFoldDB" id="A0A1Q8EA06"/>
<sequence>MSILVTGGAGYIGSHTVVELLKLGKEVVIVDNLSNSSLLVLDRIEEITGKRPTFYELDVADKDALRTVFEKEEIDSAIHFAGYKAVGESVAKPVMYYENNIMSTLALVEVMAEFGVKKVVFSSSATVYGLHNPSPLVETMPTSATNPYGYTKVMLEQILRDVEVADSEWSIALLRYFNPIGAHESGLIGEDPAGIPNNLMPFIAQVAVGKRPELSVFGDDYDTVDGTGVRDYIHVVDLALGHIKALEKIADTTGVYTYNLGSGQGTSVLELVQAFEKVNGVPVPYKIVDRRPGDIATCFANSDKALAELNWKTEKTIEDMCRDTWNWQSKNPNGYEK</sequence>
<proteinExistence type="inferred from homology"/>
<dbReference type="InterPro" id="IPR036291">
    <property type="entry name" value="NAD(P)-bd_dom_sf"/>
</dbReference>
<evidence type="ECO:0000313" key="10">
    <source>
        <dbReference type="EMBL" id="OLF48625.1"/>
    </source>
</evidence>
<reference evidence="11" key="1">
    <citation type="submission" date="2016-12" db="EMBL/GenBank/DDBJ databases">
        <authorList>
            <person name="Gulvik C.A."/>
        </authorList>
    </citation>
    <scope>NUCLEOTIDE SEQUENCE [LARGE SCALE GENOMIC DNA]</scope>
    <source>
        <strain evidence="11">NED12-00049-6B</strain>
    </source>
</reference>
<feature type="domain" description="NAD(P)-binding" evidence="9">
    <location>
        <begin position="4"/>
        <end position="324"/>
    </location>
</feature>
<evidence type="ECO:0000256" key="1">
    <source>
        <dbReference type="ARBA" id="ARBA00000083"/>
    </source>
</evidence>
<dbReference type="RefSeq" id="WP_075104346.1">
    <property type="nucleotide sequence ID" value="NZ_MSJM01000002.1"/>
</dbReference>
<dbReference type="GO" id="GO:0003978">
    <property type="term" value="F:UDP-glucose 4-epimerase activity"/>
    <property type="evidence" value="ECO:0007669"/>
    <property type="project" value="UniProtKB-UniRule"/>
</dbReference>
<dbReference type="PANTHER" id="PTHR43725:SF47">
    <property type="entry name" value="UDP-GLUCOSE 4-EPIMERASE"/>
    <property type="match status" value="1"/>
</dbReference>
<dbReference type="OrthoDB" id="9801785at2"/>
<evidence type="ECO:0000256" key="2">
    <source>
        <dbReference type="ARBA" id="ARBA00001911"/>
    </source>
</evidence>
<comment type="caution">
    <text evidence="10">The sequence shown here is derived from an EMBL/GenBank/DDBJ whole genome shotgun (WGS) entry which is preliminary data.</text>
</comment>
<evidence type="ECO:0000259" key="9">
    <source>
        <dbReference type="Pfam" id="PF16363"/>
    </source>
</evidence>
<dbReference type="SUPFAM" id="SSF51735">
    <property type="entry name" value="NAD(P)-binding Rossmann-fold domains"/>
    <property type="match status" value="1"/>
</dbReference>
<dbReference type="InterPro" id="IPR005886">
    <property type="entry name" value="UDP_G4E"/>
</dbReference>
<comment type="subunit">
    <text evidence="8">Homodimer.</text>
</comment>
<evidence type="ECO:0000256" key="3">
    <source>
        <dbReference type="ARBA" id="ARBA00007637"/>
    </source>
</evidence>
<organism evidence="10 11">
    <name type="scientific">Streptococcus cuniculi</name>
    <dbReference type="NCBI Taxonomy" id="1432788"/>
    <lineage>
        <taxon>Bacteria</taxon>
        <taxon>Bacillati</taxon>
        <taxon>Bacillota</taxon>
        <taxon>Bacilli</taxon>
        <taxon>Lactobacillales</taxon>
        <taxon>Streptococcaceae</taxon>
        <taxon>Streptococcus</taxon>
    </lineage>
</organism>
<comment type="pathway">
    <text evidence="8">Carbohydrate metabolism; galactose metabolism.</text>
</comment>
<dbReference type="GO" id="GO:0006012">
    <property type="term" value="P:galactose metabolic process"/>
    <property type="evidence" value="ECO:0007669"/>
    <property type="project" value="UniProtKB-UniPathway"/>
</dbReference>
<dbReference type="EMBL" id="MSJM01000002">
    <property type="protein sequence ID" value="OLF48625.1"/>
    <property type="molecule type" value="Genomic_DNA"/>
</dbReference>
<dbReference type="UniPathway" id="UPA00214"/>
<dbReference type="Proteomes" id="UP000186890">
    <property type="component" value="Unassembled WGS sequence"/>
</dbReference>
<dbReference type="CDD" id="cd05247">
    <property type="entry name" value="UDP_G4E_1_SDR_e"/>
    <property type="match status" value="1"/>
</dbReference>
<keyword evidence="11" id="KW-1185">Reference proteome</keyword>
<comment type="catalytic activity">
    <reaction evidence="1 8">
        <text>UDP-alpha-D-glucose = UDP-alpha-D-galactose</text>
        <dbReference type="Rhea" id="RHEA:22168"/>
        <dbReference type="ChEBI" id="CHEBI:58885"/>
        <dbReference type="ChEBI" id="CHEBI:66914"/>
        <dbReference type="EC" id="5.1.3.2"/>
    </reaction>
</comment>
<protein>
    <recommendedName>
        <fullName evidence="5 8">UDP-glucose 4-epimerase</fullName>
        <ecNumber evidence="4 8">5.1.3.2</ecNumber>
    </recommendedName>
</protein>
<gene>
    <name evidence="10" type="ORF">BU202_03140</name>
</gene>
<evidence type="ECO:0000256" key="5">
    <source>
        <dbReference type="ARBA" id="ARBA00018569"/>
    </source>
</evidence>
<name>A0A1Q8EA06_9STRE</name>
<comment type="cofactor">
    <cofactor evidence="2 8">
        <name>NAD(+)</name>
        <dbReference type="ChEBI" id="CHEBI:57540"/>
    </cofactor>
</comment>
<evidence type="ECO:0000256" key="6">
    <source>
        <dbReference type="ARBA" id="ARBA00023027"/>
    </source>
</evidence>
<evidence type="ECO:0000313" key="11">
    <source>
        <dbReference type="Proteomes" id="UP000186890"/>
    </source>
</evidence>
<dbReference type="Gene3D" id="3.90.25.10">
    <property type="entry name" value="UDP-galactose 4-epimerase, domain 1"/>
    <property type="match status" value="1"/>
</dbReference>
<dbReference type="GO" id="GO:0005829">
    <property type="term" value="C:cytosol"/>
    <property type="evidence" value="ECO:0007669"/>
    <property type="project" value="TreeGrafter"/>
</dbReference>
<keyword evidence="7 8" id="KW-0413">Isomerase</keyword>
<evidence type="ECO:0000256" key="4">
    <source>
        <dbReference type="ARBA" id="ARBA00013189"/>
    </source>
</evidence>
<keyword evidence="6 8" id="KW-0520">NAD</keyword>
<comment type="similarity">
    <text evidence="3 8">Belongs to the NAD(P)-dependent epimerase/dehydratase family.</text>
</comment>
<dbReference type="Pfam" id="PF16363">
    <property type="entry name" value="GDP_Man_Dehyd"/>
    <property type="match status" value="1"/>
</dbReference>
<dbReference type="InterPro" id="IPR016040">
    <property type="entry name" value="NAD(P)-bd_dom"/>
</dbReference>
<evidence type="ECO:0000256" key="7">
    <source>
        <dbReference type="ARBA" id="ARBA00023235"/>
    </source>
</evidence>
<dbReference type="EC" id="5.1.3.2" evidence="4 8"/>
<dbReference type="Gene3D" id="3.40.50.720">
    <property type="entry name" value="NAD(P)-binding Rossmann-like Domain"/>
    <property type="match status" value="1"/>
</dbReference>